<evidence type="ECO:0008006" key="11">
    <source>
        <dbReference type="Google" id="ProtNLM"/>
    </source>
</evidence>
<evidence type="ECO:0000256" key="4">
    <source>
        <dbReference type="ARBA" id="ARBA00023172"/>
    </source>
</evidence>
<dbReference type="PANTHER" id="PTHR30349:SF64">
    <property type="entry name" value="PROPHAGE INTEGRASE INTD-RELATED"/>
    <property type="match status" value="1"/>
</dbReference>
<dbReference type="InterPro" id="IPR002104">
    <property type="entry name" value="Integrase_catalytic"/>
</dbReference>
<keyword evidence="10" id="KW-1185">Reference proteome</keyword>
<dbReference type="Pfam" id="PF00589">
    <property type="entry name" value="Phage_integrase"/>
    <property type="match status" value="1"/>
</dbReference>
<dbReference type="InterPro" id="IPR013762">
    <property type="entry name" value="Integrase-like_cat_sf"/>
</dbReference>
<evidence type="ECO:0000256" key="5">
    <source>
        <dbReference type="PROSITE-ProRule" id="PRU01248"/>
    </source>
</evidence>
<dbReference type="PROSITE" id="PS51900">
    <property type="entry name" value="CB"/>
    <property type="match status" value="1"/>
</dbReference>
<gene>
    <name evidence="8" type="ORF">MARGE09_P1150</name>
    <name evidence="9" type="ORF">MARGE09_P3793</name>
</gene>
<keyword evidence="3 5" id="KW-0238">DNA-binding</keyword>
<dbReference type="Gene3D" id="1.10.443.10">
    <property type="entry name" value="Intergrase catalytic core"/>
    <property type="match status" value="1"/>
</dbReference>
<dbReference type="PANTHER" id="PTHR30349">
    <property type="entry name" value="PHAGE INTEGRASE-RELATED"/>
    <property type="match status" value="1"/>
</dbReference>
<evidence type="ECO:0000256" key="3">
    <source>
        <dbReference type="ARBA" id="ARBA00023125"/>
    </source>
</evidence>
<evidence type="ECO:0000259" key="6">
    <source>
        <dbReference type="PROSITE" id="PS51898"/>
    </source>
</evidence>
<evidence type="ECO:0000256" key="1">
    <source>
        <dbReference type="ARBA" id="ARBA00008857"/>
    </source>
</evidence>
<dbReference type="GO" id="GO:0006310">
    <property type="term" value="P:DNA recombination"/>
    <property type="evidence" value="ECO:0007669"/>
    <property type="project" value="UniProtKB-KW"/>
</dbReference>
<protein>
    <recommendedName>
        <fullName evidence="11">Integrase</fullName>
    </recommendedName>
</protein>
<feature type="domain" description="Core-binding (CB)" evidence="7">
    <location>
        <begin position="7"/>
        <end position="88"/>
    </location>
</feature>
<dbReference type="SUPFAM" id="SSF56349">
    <property type="entry name" value="DNA breaking-rejoining enzymes"/>
    <property type="match status" value="1"/>
</dbReference>
<name>A0AAN1WG74_9GAMM</name>
<keyword evidence="4" id="KW-0233">DNA recombination</keyword>
<dbReference type="GO" id="GO:0015074">
    <property type="term" value="P:DNA integration"/>
    <property type="evidence" value="ECO:0007669"/>
    <property type="project" value="UniProtKB-KW"/>
</dbReference>
<evidence type="ECO:0000256" key="2">
    <source>
        <dbReference type="ARBA" id="ARBA00022908"/>
    </source>
</evidence>
<evidence type="ECO:0000313" key="10">
    <source>
        <dbReference type="Proteomes" id="UP001320119"/>
    </source>
</evidence>
<evidence type="ECO:0000259" key="7">
    <source>
        <dbReference type="PROSITE" id="PS51900"/>
    </source>
</evidence>
<dbReference type="InterPro" id="IPR010998">
    <property type="entry name" value="Integrase_recombinase_N"/>
</dbReference>
<accession>A0AAN1WG74</accession>
<keyword evidence="2" id="KW-0229">DNA integration</keyword>
<evidence type="ECO:0000313" key="9">
    <source>
        <dbReference type="EMBL" id="BCD99591.1"/>
    </source>
</evidence>
<sequence>MNKRETRKFDQLYTKFLRELKLQGYSEVTIDAYTRGIRRVAEYFDQCPDARLDKDDLKQYFADLLKTHSWSTIKLDRNALTHYWKRVLDVEWDWVLITKPPKVKTLPDILSTNEINRLIGEFHKTQYAVFCFTAYSMGLRISEALGLSVSDIDREHNRVHVRLGKGKKDRYVELPDATYHVLRAFWATHRHPKWIFPSQQKNKPNSPMDRGSVQRAVREAAKTAGIHKRITAHTMRHCYATHLIEAGLPLTTVQRLMGHEDPRTTALYIQLTKTIQQDATKTINTMANKINIPDSLRGKK</sequence>
<dbReference type="InterPro" id="IPR044068">
    <property type="entry name" value="CB"/>
</dbReference>
<comment type="similarity">
    <text evidence="1">Belongs to the 'phage' integrase family.</text>
</comment>
<dbReference type="Proteomes" id="UP001320119">
    <property type="component" value="Chromosome"/>
</dbReference>
<dbReference type="InterPro" id="IPR004107">
    <property type="entry name" value="Integrase_SAM-like_N"/>
</dbReference>
<dbReference type="InterPro" id="IPR050090">
    <property type="entry name" value="Tyrosine_recombinase_XerCD"/>
</dbReference>
<dbReference type="PROSITE" id="PS51898">
    <property type="entry name" value="TYR_RECOMBINASE"/>
    <property type="match status" value="1"/>
</dbReference>
<feature type="domain" description="Tyr recombinase" evidence="6">
    <location>
        <begin position="105"/>
        <end position="281"/>
    </location>
</feature>
<dbReference type="InterPro" id="IPR011010">
    <property type="entry name" value="DNA_brk_join_enz"/>
</dbReference>
<dbReference type="AlphaFoldDB" id="A0AAN1WG74"/>
<dbReference type="GO" id="GO:0003677">
    <property type="term" value="F:DNA binding"/>
    <property type="evidence" value="ECO:0007669"/>
    <property type="project" value="UniProtKB-UniRule"/>
</dbReference>
<evidence type="ECO:0000313" key="8">
    <source>
        <dbReference type="EMBL" id="BCD96950.1"/>
    </source>
</evidence>
<dbReference type="RefSeq" id="WP_236984857.1">
    <property type="nucleotide sequence ID" value="NZ_AP023086.1"/>
</dbReference>
<organism evidence="8 10">
    <name type="scientific">Marinagarivorans cellulosilyticus</name>
    <dbReference type="NCBI Taxonomy" id="2721545"/>
    <lineage>
        <taxon>Bacteria</taxon>
        <taxon>Pseudomonadati</taxon>
        <taxon>Pseudomonadota</taxon>
        <taxon>Gammaproteobacteria</taxon>
        <taxon>Cellvibrionales</taxon>
        <taxon>Cellvibrionaceae</taxon>
        <taxon>Marinagarivorans</taxon>
    </lineage>
</organism>
<reference evidence="8 10" key="1">
    <citation type="journal article" date="2022" name="IScience">
        <title>An ultrasensitive nanofiber-based assay for enzymatic hydrolysis and deep-sea microbial degradation of cellulose.</title>
        <authorList>
            <person name="Tsudome M."/>
            <person name="Tachioka M."/>
            <person name="Miyazaki M."/>
            <person name="Uchimura K."/>
            <person name="Tsuda M."/>
            <person name="Takaki Y."/>
            <person name="Deguchi S."/>
        </authorList>
    </citation>
    <scope>NUCLEOTIDE SEQUENCE [LARGE SCALE GENOMIC DNA]</scope>
    <source>
        <strain evidence="8 10">GE09</strain>
    </source>
</reference>
<dbReference type="KEGG" id="marq:MARGE09_P3793"/>
<dbReference type="Gene3D" id="1.10.150.130">
    <property type="match status" value="1"/>
</dbReference>
<dbReference type="EMBL" id="AP023086">
    <property type="protein sequence ID" value="BCD96950.1"/>
    <property type="molecule type" value="Genomic_DNA"/>
</dbReference>
<dbReference type="Pfam" id="PF13495">
    <property type="entry name" value="Phage_int_SAM_4"/>
    <property type="match status" value="1"/>
</dbReference>
<dbReference type="KEGG" id="marq:MARGE09_P1150"/>
<proteinExistence type="inferred from homology"/>
<dbReference type="EMBL" id="AP023086">
    <property type="protein sequence ID" value="BCD99591.1"/>
    <property type="molecule type" value="Genomic_DNA"/>
</dbReference>